<accession>A0A0L0CR66</accession>
<proteinExistence type="predicted"/>
<dbReference type="AlphaFoldDB" id="A0A0L0CR66"/>
<dbReference type="Pfam" id="PF25345">
    <property type="entry name" value="PH_EXO84"/>
    <property type="match status" value="1"/>
</dbReference>
<reference evidence="2 3" key="1">
    <citation type="journal article" date="2015" name="Nat. Commun.">
        <title>Lucilia cuprina genome unlocks parasitic fly biology to underpin future interventions.</title>
        <authorList>
            <person name="Anstead C.A."/>
            <person name="Korhonen P.K."/>
            <person name="Young N.D."/>
            <person name="Hall R.S."/>
            <person name="Jex A.R."/>
            <person name="Murali S.C."/>
            <person name="Hughes D.S."/>
            <person name="Lee S.F."/>
            <person name="Perry T."/>
            <person name="Stroehlein A.J."/>
            <person name="Ansell B.R."/>
            <person name="Breugelmans B."/>
            <person name="Hofmann A."/>
            <person name="Qu J."/>
            <person name="Dugan S."/>
            <person name="Lee S.L."/>
            <person name="Chao H."/>
            <person name="Dinh H."/>
            <person name="Han Y."/>
            <person name="Doddapaneni H.V."/>
            <person name="Worley K.C."/>
            <person name="Muzny D.M."/>
            <person name="Ioannidis P."/>
            <person name="Waterhouse R.M."/>
            <person name="Zdobnov E.M."/>
            <person name="James P.J."/>
            <person name="Bagnall N.H."/>
            <person name="Kotze A.C."/>
            <person name="Gibbs R.A."/>
            <person name="Richards S."/>
            <person name="Batterham P."/>
            <person name="Gasser R.B."/>
        </authorList>
    </citation>
    <scope>NUCLEOTIDE SEQUENCE [LARGE SCALE GENOMIC DNA]</scope>
    <source>
        <strain evidence="2 3">LS</strain>
        <tissue evidence="2">Full body</tissue>
    </source>
</reference>
<keyword evidence="3" id="KW-1185">Reference proteome</keyword>
<organism evidence="2 3">
    <name type="scientific">Lucilia cuprina</name>
    <name type="common">Green bottle fly</name>
    <name type="synonym">Australian sheep blowfly</name>
    <dbReference type="NCBI Taxonomy" id="7375"/>
    <lineage>
        <taxon>Eukaryota</taxon>
        <taxon>Metazoa</taxon>
        <taxon>Ecdysozoa</taxon>
        <taxon>Arthropoda</taxon>
        <taxon>Hexapoda</taxon>
        <taxon>Insecta</taxon>
        <taxon>Pterygota</taxon>
        <taxon>Neoptera</taxon>
        <taxon>Endopterygota</taxon>
        <taxon>Diptera</taxon>
        <taxon>Brachycera</taxon>
        <taxon>Muscomorpha</taxon>
        <taxon>Oestroidea</taxon>
        <taxon>Calliphoridae</taxon>
        <taxon>Luciliinae</taxon>
        <taxon>Lucilia</taxon>
    </lineage>
</organism>
<evidence type="ECO:0000313" key="2">
    <source>
        <dbReference type="EMBL" id="KNC34860.1"/>
    </source>
</evidence>
<sequence length="365" mass="41050">MRSFSRIASKTLPQPPIQDLSIASNNVPQDSLIAALSSPDFDPNEFIANNLGNTDISNLAMFSEKLKQQAQKYGDGGVSSVEKTHFALNSLTSNVSKVAPLVAELHKEISELSLVTSAMRQDAYAKRNADARRTSNGSQDLDNQDTDEVRPVDIGKRQSVLALNALWAADLNEFHVKIENSQKFIPSAKGRHIVLESEGWVELNLVNQQPVKSLLVILLNDFLVLARNNNGRFQLDHYYNLKDQLEVKIVQNNTIIVGQNADARGLLAPSKGKLRQLHTELVKLCSLQQKNTHTSQQKQGDSSAIVNWSKSQIDLYAQAFNRQLFKISPELKGYQRCREVSRLESQQLKSLKMEMEFMLRYVWDC</sequence>
<gene>
    <name evidence="2" type="ORF">FF38_12717</name>
</gene>
<protein>
    <recommendedName>
        <fullName evidence="4">Exocyst complex component EXO84</fullName>
    </recommendedName>
</protein>
<comment type="caution">
    <text evidence="2">The sequence shown here is derived from an EMBL/GenBank/DDBJ whole genome shotgun (WGS) entry which is preliminary data.</text>
</comment>
<dbReference type="SUPFAM" id="SSF74788">
    <property type="entry name" value="Cullin repeat-like"/>
    <property type="match status" value="1"/>
</dbReference>
<dbReference type="InterPro" id="IPR042560">
    <property type="entry name" value="Exo84_C_2"/>
</dbReference>
<dbReference type="InterPro" id="IPR016159">
    <property type="entry name" value="Cullin_repeat-like_dom_sf"/>
</dbReference>
<dbReference type="Proteomes" id="UP000037069">
    <property type="component" value="Unassembled WGS sequence"/>
</dbReference>
<evidence type="ECO:0000313" key="3">
    <source>
        <dbReference type="Proteomes" id="UP000037069"/>
    </source>
</evidence>
<dbReference type="STRING" id="7375.A0A0L0CR66"/>
<name>A0A0L0CR66_LUCCU</name>
<evidence type="ECO:0008006" key="4">
    <source>
        <dbReference type="Google" id="ProtNLM"/>
    </source>
</evidence>
<dbReference type="EMBL" id="JRES01000021">
    <property type="protein sequence ID" value="KNC34860.1"/>
    <property type="molecule type" value="Genomic_DNA"/>
</dbReference>
<feature type="region of interest" description="Disordered" evidence="1">
    <location>
        <begin position="126"/>
        <end position="146"/>
    </location>
</feature>
<dbReference type="Gene3D" id="1.20.58.1220">
    <property type="entry name" value="Exo84p, C-terminal helical domain"/>
    <property type="match status" value="1"/>
</dbReference>
<feature type="non-terminal residue" evidence="2">
    <location>
        <position position="365"/>
    </location>
</feature>
<evidence type="ECO:0000256" key="1">
    <source>
        <dbReference type="SAM" id="MobiDB-lite"/>
    </source>
</evidence>